<comment type="caution">
    <text evidence="1">The sequence shown here is derived from an EMBL/GenBank/DDBJ whole genome shotgun (WGS) entry which is preliminary data.</text>
</comment>
<dbReference type="Proteomes" id="UP000248314">
    <property type="component" value="Unassembled WGS sequence"/>
</dbReference>
<accession>A0A318HNY1</accession>
<feature type="non-terminal residue" evidence="1">
    <location>
        <position position="1"/>
    </location>
</feature>
<sequence>ACLDAPNGIVLFLVPEAALHYRGPESPDNSFRFFEASSFFFGPWAFSDETGHYAFFRTHGAVGVVGVYGVGTDTFDFDPRERFLIFNALPKANAIFINYYFSAVSSFPIPNKVSILYFWRIAAK</sequence>
<reference evidence="1 2" key="1">
    <citation type="submission" date="2018-05" db="EMBL/GenBank/DDBJ databases">
        <title>Genomic Encyclopedia of Type Strains, Phase I: the one thousand microbial genomes (KMG-I) project.</title>
        <authorList>
            <person name="Kyrpides N."/>
        </authorList>
    </citation>
    <scope>NUCLEOTIDE SEQUENCE [LARGE SCALE GENOMIC DNA]</scope>
    <source>
        <strain evidence="1 2">DSM 15611</strain>
    </source>
</reference>
<dbReference type="AlphaFoldDB" id="A0A318HNY1"/>
<dbReference type="EMBL" id="QJJX01000078">
    <property type="protein sequence ID" value="PXX15113.1"/>
    <property type="molecule type" value="Genomic_DNA"/>
</dbReference>
<keyword evidence="2" id="KW-1185">Reference proteome</keyword>
<evidence type="ECO:0000313" key="2">
    <source>
        <dbReference type="Proteomes" id="UP000248314"/>
    </source>
</evidence>
<protein>
    <submittedName>
        <fullName evidence="1">Uncharacterized protein</fullName>
    </submittedName>
</protein>
<organism evidence="1 2">
    <name type="scientific">Hoylesella shahii DSM 15611 = JCM 12083</name>
    <dbReference type="NCBI Taxonomy" id="1122991"/>
    <lineage>
        <taxon>Bacteria</taxon>
        <taxon>Pseudomonadati</taxon>
        <taxon>Bacteroidota</taxon>
        <taxon>Bacteroidia</taxon>
        <taxon>Bacteroidales</taxon>
        <taxon>Prevotellaceae</taxon>
        <taxon>Hoylesella</taxon>
    </lineage>
</organism>
<name>A0A318HNY1_9BACT</name>
<dbReference type="RefSeq" id="WP_170116141.1">
    <property type="nucleotide sequence ID" value="NZ_QJJX01000078.1"/>
</dbReference>
<evidence type="ECO:0000313" key="1">
    <source>
        <dbReference type="EMBL" id="PXX15113.1"/>
    </source>
</evidence>
<gene>
    <name evidence="1" type="ORF">EJ73_02865</name>
</gene>
<proteinExistence type="predicted"/>